<dbReference type="InterPro" id="IPR036465">
    <property type="entry name" value="vWFA_dom_sf"/>
</dbReference>
<keyword evidence="2" id="KW-1133">Transmembrane helix</keyword>
<dbReference type="InterPro" id="IPR050768">
    <property type="entry name" value="UPF0353/GerABKA_families"/>
</dbReference>
<dbReference type="InterPro" id="IPR002035">
    <property type="entry name" value="VWF_A"/>
</dbReference>
<dbReference type="Proteomes" id="UP000003704">
    <property type="component" value="Unassembled WGS sequence"/>
</dbReference>
<dbReference type="PANTHER" id="PTHR22550:SF14">
    <property type="entry name" value="VWFA DOMAIN-CONTAINING PROTEIN"/>
    <property type="match status" value="1"/>
</dbReference>
<reference evidence="4 5" key="1">
    <citation type="journal article" date="2012" name="J. Bacteriol.">
        <title>Genome Sequence of n-Alkane-Degrading Hydrocarboniphaga effusa Strain AP103T (ATCC BAA-332T).</title>
        <authorList>
            <person name="Chang H.K."/>
            <person name="Zylstra G.J."/>
            <person name="Chae J.C."/>
        </authorList>
    </citation>
    <scope>NUCLEOTIDE SEQUENCE [LARGE SCALE GENOMIC DNA]</scope>
    <source>
        <strain evidence="4 5">AP103</strain>
    </source>
</reference>
<organism evidence="4 5">
    <name type="scientific">Hydrocarboniphaga effusa AP103</name>
    <dbReference type="NCBI Taxonomy" id="1172194"/>
    <lineage>
        <taxon>Bacteria</taxon>
        <taxon>Pseudomonadati</taxon>
        <taxon>Pseudomonadota</taxon>
        <taxon>Gammaproteobacteria</taxon>
        <taxon>Nevskiales</taxon>
        <taxon>Nevskiaceae</taxon>
        <taxon>Hydrocarboniphaga</taxon>
    </lineage>
</organism>
<keyword evidence="2" id="KW-0812">Transmembrane</keyword>
<dbReference type="PROSITE" id="PS50234">
    <property type="entry name" value="VWFA"/>
    <property type="match status" value="1"/>
</dbReference>
<evidence type="ECO:0000256" key="2">
    <source>
        <dbReference type="SAM" id="Phobius"/>
    </source>
</evidence>
<dbReference type="RefSeq" id="WP_007186876.1">
    <property type="nucleotide sequence ID" value="NZ_AKGD01000003.1"/>
</dbReference>
<keyword evidence="5" id="KW-1185">Reference proteome</keyword>
<dbReference type="SUPFAM" id="SSF53300">
    <property type="entry name" value="vWA-like"/>
    <property type="match status" value="1"/>
</dbReference>
<feature type="transmembrane region" description="Helical" evidence="2">
    <location>
        <begin position="6"/>
        <end position="25"/>
    </location>
</feature>
<feature type="transmembrane region" description="Helical" evidence="2">
    <location>
        <begin position="308"/>
        <end position="324"/>
    </location>
</feature>
<evidence type="ECO:0000313" key="5">
    <source>
        <dbReference type="Proteomes" id="UP000003704"/>
    </source>
</evidence>
<comment type="caution">
    <text evidence="4">The sequence shown here is derived from an EMBL/GenBank/DDBJ whole genome shotgun (WGS) entry which is preliminary data.</text>
</comment>
<feature type="transmembrane region" description="Helical" evidence="2">
    <location>
        <begin position="345"/>
        <end position="365"/>
    </location>
</feature>
<dbReference type="Pfam" id="PF13519">
    <property type="entry name" value="VWA_2"/>
    <property type="match status" value="1"/>
</dbReference>
<evidence type="ECO:0000259" key="3">
    <source>
        <dbReference type="PROSITE" id="PS50234"/>
    </source>
</evidence>
<feature type="transmembrane region" description="Helical" evidence="2">
    <location>
        <begin position="54"/>
        <end position="73"/>
    </location>
</feature>
<feature type="domain" description="VWFA" evidence="3">
    <location>
        <begin position="90"/>
        <end position="288"/>
    </location>
</feature>
<dbReference type="EMBL" id="AKGD01000003">
    <property type="protein sequence ID" value="EIT68746.1"/>
    <property type="molecule type" value="Genomic_DNA"/>
</dbReference>
<dbReference type="PANTHER" id="PTHR22550">
    <property type="entry name" value="SPORE GERMINATION PROTEIN"/>
    <property type="match status" value="1"/>
</dbReference>
<name>I8HYZ2_9GAMM</name>
<dbReference type="OrthoDB" id="9807628at2"/>
<proteinExistence type="predicted"/>
<sequence>MSFGNPWFLLALVFPLIAAIGIRRLTMQAPKPRWQVMRRVSILGNRVRLASPQAMRPAFITLGAIALVIFALAKPRWGEQTEEMFVNTREVMIALDLSRSMLTEDVEPSRLEHARKITTDLLDSLNGESVGLVVFSGTSFVQVPLSPDYHIIREFLPILDTDYLPQGGTDYTGMLQAALDGFSDTADTDRYLIVLSDGESSTDGWNAKLDALVERDVHIVSMGLGTEKGAFIPDGEGGYLVNEDGDTIYSKLTTTTLEAIAKRTNGKYVNASSLSEIGDVKALLADTVEKGRKGRFNKESGNTQKERFQWILLPAILLGFYGLFKEFQQRPRPRQIRQKQYGSNGNVRSALAMGVSLCIAIAAGAPTARAHFDTDAGFEVREVFDSNPIKRVRAITEHLAEYDYDAYDLRLLVEETIKYGLDSQRTETEVSEGVIRDAIDATYQGEKLDTSVADWNYYRSQLTAMLEPIEKEEAKREEESQAKKEQLDEEDNPPTVTGQSSSQAASDSFGQGSSAKTDAALGELTTDQKLAPPRPKKLPPPPKRARMTAKASSGSGGNDVSNDPILALNMKRLEDVNKKDSPGRLHQLLAESLEQQDTNAFDW</sequence>
<dbReference type="SMART" id="SM00327">
    <property type="entry name" value="VWA"/>
    <property type="match status" value="1"/>
</dbReference>
<protein>
    <recommendedName>
        <fullName evidence="3">VWFA domain-containing protein</fullName>
    </recommendedName>
</protein>
<evidence type="ECO:0000313" key="4">
    <source>
        <dbReference type="EMBL" id="EIT68746.1"/>
    </source>
</evidence>
<feature type="compositionally biased region" description="Polar residues" evidence="1">
    <location>
        <begin position="494"/>
        <end position="516"/>
    </location>
</feature>
<keyword evidence="2" id="KW-0472">Membrane</keyword>
<evidence type="ECO:0000256" key="1">
    <source>
        <dbReference type="SAM" id="MobiDB-lite"/>
    </source>
</evidence>
<feature type="region of interest" description="Disordered" evidence="1">
    <location>
        <begin position="472"/>
        <end position="566"/>
    </location>
</feature>
<dbReference type="STRING" id="1172194.WQQ_39410"/>
<gene>
    <name evidence="4" type="ORF">WQQ_39410</name>
</gene>
<dbReference type="AlphaFoldDB" id="I8HYZ2"/>
<dbReference type="Gene3D" id="3.40.50.410">
    <property type="entry name" value="von Willebrand factor, type A domain"/>
    <property type="match status" value="1"/>
</dbReference>
<feature type="compositionally biased region" description="Basic and acidic residues" evidence="1">
    <location>
        <begin position="472"/>
        <end position="486"/>
    </location>
</feature>
<accession>I8HYZ2</accession>